<evidence type="ECO:0000313" key="2">
    <source>
        <dbReference type="WBParaSite" id="ACRNAN_scaffold21601.g16031.t1"/>
    </source>
</evidence>
<sequence length="84" mass="9823">MEILAKHDTNVHRNVRHQERSLNQNINDMVEMKQANQTIMQMHDELVRFMGTFKSHMMKAKSADARTSDALMAFLLAYAPYRTL</sequence>
<proteinExistence type="predicted"/>
<reference evidence="2" key="1">
    <citation type="submission" date="2022-11" db="UniProtKB">
        <authorList>
            <consortium name="WormBaseParasite"/>
        </authorList>
    </citation>
    <scope>IDENTIFICATION</scope>
</reference>
<accession>A0A914D9H3</accession>
<keyword evidence="1" id="KW-1185">Reference proteome</keyword>
<dbReference type="WBParaSite" id="ACRNAN_scaffold21601.g16031.t1">
    <property type="protein sequence ID" value="ACRNAN_scaffold21601.g16031.t1"/>
    <property type="gene ID" value="ACRNAN_scaffold21601.g16031"/>
</dbReference>
<protein>
    <submittedName>
        <fullName evidence="2">Uncharacterized protein</fullName>
    </submittedName>
</protein>
<evidence type="ECO:0000313" key="1">
    <source>
        <dbReference type="Proteomes" id="UP000887540"/>
    </source>
</evidence>
<dbReference type="AlphaFoldDB" id="A0A914D9H3"/>
<organism evidence="1 2">
    <name type="scientific">Acrobeloides nanus</name>
    <dbReference type="NCBI Taxonomy" id="290746"/>
    <lineage>
        <taxon>Eukaryota</taxon>
        <taxon>Metazoa</taxon>
        <taxon>Ecdysozoa</taxon>
        <taxon>Nematoda</taxon>
        <taxon>Chromadorea</taxon>
        <taxon>Rhabditida</taxon>
        <taxon>Tylenchina</taxon>
        <taxon>Cephalobomorpha</taxon>
        <taxon>Cephaloboidea</taxon>
        <taxon>Cephalobidae</taxon>
        <taxon>Acrobeloides</taxon>
    </lineage>
</organism>
<dbReference type="Proteomes" id="UP000887540">
    <property type="component" value="Unplaced"/>
</dbReference>
<name>A0A914D9H3_9BILA</name>